<evidence type="ECO:0000313" key="3">
    <source>
        <dbReference type="Proteomes" id="UP000009027"/>
    </source>
</evidence>
<keyword evidence="1" id="KW-0812">Transmembrane</keyword>
<accession>F9WVZ3</accession>
<feature type="transmembrane region" description="Helical" evidence="1">
    <location>
        <begin position="223"/>
        <end position="244"/>
    </location>
</feature>
<name>F9WVZ3_TRYVY</name>
<gene>
    <name evidence="2" type="ORF">TvY486_0004930</name>
</gene>
<sequence>MSLLFLGAEAKLSFYCGSAFILLQDFATMKTFALKHHRFTDAIRMYFHCAQCLLCEAMAAQGGYASFIARCISNSNTAQGSIEIIVLSKALRLRIEMNVPTTPRWQHPNAAFSVFHVPHFLVLYRLLLTRHPIVSDDLPTVCDARSTMPRVGRIRVSWLMRLELLCFVLFFAKTNRAQCKKNAKGGRKVFPARVYFTRCLSYTFLKPAHLKPKAACNKAFVRIYWSFATKLFTIVLSLSVAFTLHYNCKLLQTNTFHTPASIQLIL</sequence>
<evidence type="ECO:0000256" key="1">
    <source>
        <dbReference type="SAM" id="Phobius"/>
    </source>
</evidence>
<keyword evidence="1" id="KW-0472">Membrane</keyword>
<dbReference type="Proteomes" id="UP000009027">
    <property type="component" value="Unassembled WGS sequence"/>
</dbReference>
<evidence type="ECO:0000313" key="2">
    <source>
        <dbReference type="EMBL" id="CCD21758.1"/>
    </source>
</evidence>
<organism evidence="2 3">
    <name type="scientific">Trypanosoma vivax (strain Y486)</name>
    <dbReference type="NCBI Taxonomy" id="1055687"/>
    <lineage>
        <taxon>Eukaryota</taxon>
        <taxon>Discoba</taxon>
        <taxon>Euglenozoa</taxon>
        <taxon>Kinetoplastea</taxon>
        <taxon>Metakinetoplastina</taxon>
        <taxon>Trypanosomatida</taxon>
        <taxon>Trypanosomatidae</taxon>
        <taxon>Trypanosoma</taxon>
        <taxon>Duttonella</taxon>
    </lineage>
</organism>
<dbReference type="VEuPathDB" id="TriTrypDB:TvY486_0004930"/>
<dbReference type="AlphaFoldDB" id="F9WVZ3"/>
<feature type="transmembrane region" description="Helical" evidence="1">
    <location>
        <begin position="154"/>
        <end position="172"/>
    </location>
</feature>
<proteinExistence type="predicted"/>
<protein>
    <submittedName>
        <fullName evidence="2">Uncharacterized protein</fullName>
    </submittedName>
</protein>
<keyword evidence="1" id="KW-1133">Transmembrane helix</keyword>
<keyword evidence="3" id="KW-1185">Reference proteome</keyword>
<reference evidence="2 3" key="1">
    <citation type="journal article" date="2012" name="Proc. Natl. Acad. Sci. U.S.A.">
        <title>Antigenic diversity is generated by distinct evolutionary mechanisms in African trypanosome species.</title>
        <authorList>
            <person name="Jackson A.P."/>
            <person name="Berry A."/>
            <person name="Aslett M."/>
            <person name="Allison H.C."/>
            <person name="Burton P."/>
            <person name="Vavrova-Anderson J."/>
            <person name="Brown R."/>
            <person name="Browne H."/>
            <person name="Corton N."/>
            <person name="Hauser H."/>
            <person name="Gamble J."/>
            <person name="Gilderthorp R."/>
            <person name="Marcello L."/>
            <person name="McQuillan J."/>
            <person name="Otto T.D."/>
            <person name="Quail M.A."/>
            <person name="Sanders M.J."/>
            <person name="van Tonder A."/>
            <person name="Ginger M.L."/>
            <person name="Field M.C."/>
            <person name="Barry J.D."/>
            <person name="Hertz-Fowler C."/>
            <person name="Berriman M."/>
        </authorList>
    </citation>
    <scope>NUCLEOTIDE SEQUENCE</scope>
    <source>
        <strain evidence="2 3">Y486</strain>
    </source>
</reference>
<dbReference type="EMBL" id="CAEX01008213">
    <property type="protein sequence ID" value="CCD21758.1"/>
    <property type="molecule type" value="Genomic_DNA"/>
</dbReference>